<dbReference type="Proteomes" id="UP000499080">
    <property type="component" value="Unassembled WGS sequence"/>
</dbReference>
<dbReference type="EMBL" id="BGPR01009770">
    <property type="protein sequence ID" value="GBN42173.1"/>
    <property type="molecule type" value="Genomic_DNA"/>
</dbReference>
<proteinExistence type="predicted"/>
<organism evidence="1 2">
    <name type="scientific">Araneus ventricosus</name>
    <name type="common">Orbweaver spider</name>
    <name type="synonym">Epeira ventricosa</name>
    <dbReference type="NCBI Taxonomy" id="182803"/>
    <lineage>
        <taxon>Eukaryota</taxon>
        <taxon>Metazoa</taxon>
        <taxon>Ecdysozoa</taxon>
        <taxon>Arthropoda</taxon>
        <taxon>Chelicerata</taxon>
        <taxon>Arachnida</taxon>
        <taxon>Araneae</taxon>
        <taxon>Araneomorphae</taxon>
        <taxon>Entelegynae</taxon>
        <taxon>Araneoidea</taxon>
        <taxon>Araneidae</taxon>
        <taxon>Araneus</taxon>
    </lineage>
</organism>
<reference evidence="1 2" key="1">
    <citation type="journal article" date="2019" name="Sci. Rep.">
        <title>Orb-weaving spider Araneus ventricosus genome elucidates the spidroin gene catalogue.</title>
        <authorList>
            <person name="Kono N."/>
            <person name="Nakamura H."/>
            <person name="Ohtoshi R."/>
            <person name="Moran D.A.P."/>
            <person name="Shinohara A."/>
            <person name="Yoshida Y."/>
            <person name="Fujiwara M."/>
            <person name="Mori M."/>
            <person name="Tomita M."/>
            <person name="Arakawa K."/>
        </authorList>
    </citation>
    <scope>NUCLEOTIDE SEQUENCE [LARGE SCALE GENOMIC DNA]</scope>
</reference>
<sequence length="147" mass="16046">MPSQNVEKSVYCYGCGYTGFIKSKCAKCVPKKDGAHVNAIQVFTCFTLPVALLDTEVYEATGTVCADTGASQSVGAELMFNFLQKRGQKFIEIYLAVCLADSQQSTSTVLKTTMPITVHGRTFHTDLIFLPHAKGNRSLLGVDILRK</sequence>
<keyword evidence="2" id="KW-1185">Reference proteome</keyword>
<evidence type="ECO:0008006" key="3">
    <source>
        <dbReference type="Google" id="ProtNLM"/>
    </source>
</evidence>
<comment type="caution">
    <text evidence="1">The sequence shown here is derived from an EMBL/GenBank/DDBJ whole genome shotgun (WGS) entry which is preliminary data.</text>
</comment>
<dbReference type="AlphaFoldDB" id="A0A4Y2NTI1"/>
<accession>A0A4Y2NTI1</accession>
<name>A0A4Y2NTI1_ARAVE</name>
<evidence type="ECO:0000313" key="1">
    <source>
        <dbReference type="EMBL" id="GBN42173.1"/>
    </source>
</evidence>
<dbReference type="OrthoDB" id="6449311at2759"/>
<protein>
    <recommendedName>
        <fullName evidence="3">CCHC-type domain-containing protein</fullName>
    </recommendedName>
</protein>
<evidence type="ECO:0000313" key="2">
    <source>
        <dbReference type="Proteomes" id="UP000499080"/>
    </source>
</evidence>
<gene>
    <name evidence="1" type="ORF">AVEN_237779_1</name>
</gene>